<name>A0ABQ0JN88_9VIBR</name>
<evidence type="ECO:0000313" key="1">
    <source>
        <dbReference type="EMBL" id="GAL30214.1"/>
    </source>
</evidence>
<dbReference type="EMBL" id="BBMS01000087">
    <property type="protein sequence ID" value="GAL30214.1"/>
    <property type="molecule type" value="Genomic_DNA"/>
</dbReference>
<gene>
    <name evidence="1" type="ORF">JCM19239_1743</name>
</gene>
<accession>A0ABQ0JN88</accession>
<dbReference type="Proteomes" id="UP000029223">
    <property type="component" value="Unassembled WGS sequence"/>
</dbReference>
<proteinExistence type="predicted"/>
<keyword evidence="2" id="KW-1185">Reference proteome</keyword>
<reference evidence="2" key="1">
    <citation type="submission" date="2014-09" db="EMBL/GenBank/DDBJ databases">
        <title>Vibrio variabilis JCM 19239. (C206) whole genome shotgun sequence.</title>
        <authorList>
            <person name="Sawabe T."/>
            <person name="Meirelles P."/>
            <person name="Nakanishi M."/>
            <person name="Sayaka M."/>
            <person name="Hattori M."/>
            <person name="Ohkuma M."/>
        </authorList>
    </citation>
    <scope>NUCLEOTIDE SEQUENCE [LARGE SCALE GENOMIC DNA]</scope>
    <source>
        <strain evidence="2">JCM 19239</strain>
    </source>
</reference>
<evidence type="ECO:0000313" key="2">
    <source>
        <dbReference type="Proteomes" id="UP000029223"/>
    </source>
</evidence>
<sequence length="37" mass="4182">MMLAECVNNDIDINDSYVLREAEKIRLVGELQTSKLG</sequence>
<comment type="caution">
    <text evidence="1">The sequence shown here is derived from an EMBL/GenBank/DDBJ whole genome shotgun (WGS) entry which is preliminary data.</text>
</comment>
<protein>
    <submittedName>
        <fullName evidence="1">Uncharacterized protein</fullName>
    </submittedName>
</protein>
<organism evidence="1 2">
    <name type="scientific">Vibrio variabilis</name>
    <dbReference type="NCBI Taxonomy" id="990271"/>
    <lineage>
        <taxon>Bacteria</taxon>
        <taxon>Pseudomonadati</taxon>
        <taxon>Pseudomonadota</taxon>
        <taxon>Gammaproteobacteria</taxon>
        <taxon>Vibrionales</taxon>
        <taxon>Vibrionaceae</taxon>
        <taxon>Vibrio</taxon>
    </lineage>
</organism>